<dbReference type="GO" id="GO:0008933">
    <property type="term" value="F:peptidoglycan lytic transglycosylase activity"/>
    <property type="evidence" value="ECO:0007669"/>
    <property type="project" value="InterPro"/>
</dbReference>
<dbReference type="GO" id="GO:0016020">
    <property type="term" value="C:membrane"/>
    <property type="evidence" value="ECO:0007669"/>
    <property type="project" value="InterPro"/>
</dbReference>
<evidence type="ECO:0000313" key="6">
    <source>
        <dbReference type="Proteomes" id="UP000199412"/>
    </source>
</evidence>
<comment type="similarity">
    <text evidence="2">Belongs to the virb1 family.</text>
</comment>
<evidence type="ECO:0000256" key="3">
    <source>
        <dbReference type="ARBA" id="ARBA00022729"/>
    </source>
</evidence>
<dbReference type="Gene3D" id="1.25.20.10">
    <property type="entry name" value="Bacterial muramidases"/>
    <property type="match status" value="1"/>
</dbReference>
<keyword evidence="3" id="KW-0732">Signal</keyword>
<dbReference type="SUPFAM" id="SSF48435">
    <property type="entry name" value="Bacterial muramidases"/>
    <property type="match status" value="1"/>
</dbReference>
<dbReference type="RefSeq" id="WP_176793798.1">
    <property type="nucleotide sequence ID" value="NZ_FNAP01000014.1"/>
</dbReference>
<dbReference type="GO" id="GO:0000270">
    <property type="term" value="P:peptidoglycan metabolic process"/>
    <property type="evidence" value="ECO:0007669"/>
    <property type="project" value="InterPro"/>
</dbReference>
<dbReference type="Proteomes" id="UP000199412">
    <property type="component" value="Unassembled WGS sequence"/>
</dbReference>
<feature type="domain" description="Transglycosylase SLT" evidence="4">
    <location>
        <begin position="515"/>
        <end position="616"/>
    </location>
</feature>
<evidence type="ECO:0000313" key="5">
    <source>
        <dbReference type="EMBL" id="SDE86785.1"/>
    </source>
</evidence>
<evidence type="ECO:0000256" key="1">
    <source>
        <dbReference type="ARBA" id="ARBA00007734"/>
    </source>
</evidence>
<dbReference type="PROSITE" id="PS00922">
    <property type="entry name" value="TRANSGLYCOSYLASE"/>
    <property type="match status" value="1"/>
</dbReference>
<accession>A0A1G7GFB0</accession>
<dbReference type="EMBL" id="FNAP01000014">
    <property type="protein sequence ID" value="SDE86785.1"/>
    <property type="molecule type" value="Genomic_DNA"/>
</dbReference>
<protein>
    <submittedName>
        <fullName evidence="5">Soluble lytic murein transglycosylase</fullName>
    </submittedName>
</protein>
<evidence type="ECO:0000256" key="2">
    <source>
        <dbReference type="ARBA" id="ARBA00009387"/>
    </source>
</evidence>
<gene>
    <name evidence="5" type="ORF">SAMN05421720_11472</name>
</gene>
<keyword evidence="6" id="KW-1185">Reference proteome</keyword>
<evidence type="ECO:0000259" key="4">
    <source>
        <dbReference type="Pfam" id="PF01464"/>
    </source>
</evidence>
<dbReference type="GO" id="GO:0004553">
    <property type="term" value="F:hydrolase activity, hydrolyzing O-glycosyl compounds"/>
    <property type="evidence" value="ECO:0007669"/>
    <property type="project" value="InterPro"/>
</dbReference>
<dbReference type="SUPFAM" id="SSF53955">
    <property type="entry name" value="Lysozyme-like"/>
    <property type="match status" value="1"/>
</dbReference>
<proteinExistence type="inferred from homology"/>
<sequence length="669" mass="74026">MSATLAPRFRVPSVRRCAAGLIALLMAWTVVAIGAAGPARADSVTALLDAIEDKDFNTARALAARLDDPLARELFTWAYLKEGPATFETIAAFMAQNPGWPQEHALRRSAERSMTGREDPRRLLAWFEQNPPLTTDGLVAKARALRSVGQGTAAIEAARRAWIEGRFAPGEEQAFLRDFGDTLRHEDHARRVSELLWDERVTEAQRTLPKLDAGHQRLADARIRLIRDSGGVDAAIDRVPSALKGDPGLVFDRMVWRRKHDLHDRAVEMLFHPAANKDRPEAWARERAILARDSQQRGDIAIAYRLYAGHGLTEGLYFAVGEWTAGWIALRLQNDPARALEHFQTMHAGVSYPQSLSRAAYWAGRAASALGQSDKAAAWYRRAAEHAETFYGQLAIEALGEPLGDHLREAPPVTEADRARFAGDERRQVIALMDRAGRADMALPFVLALNDEAATPGFLRLAAEFVAGTTRPDMAVYLARRAALKGVALPELAYPTPPDVLQGLRQRPPTGPLPEPALMLSLIRQESNFNPEAVSRAGARGLMQLMPRTASRVASRLGEQTSQVRLVSDPGHNARLGTAYFASLLDDFRGSYVLSIAGYNAGPGRSVRWIRENGDPRRMTIEEAVDWIEKISFSETRNYVQRVLEGAQVYRYRLGQEASFGSLSVDLRR</sequence>
<dbReference type="InterPro" id="IPR000189">
    <property type="entry name" value="Transglyc_AS"/>
</dbReference>
<dbReference type="InterPro" id="IPR008258">
    <property type="entry name" value="Transglycosylase_SLT_dom_1"/>
</dbReference>
<name>A0A1G7GFB0_9PROT</name>
<dbReference type="Gene3D" id="1.10.530.10">
    <property type="match status" value="1"/>
</dbReference>
<dbReference type="PANTHER" id="PTHR37423:SF2">
    <property type="entry name" value="MEMBRANE-BOUND LYTIC MUREIN TRANSGLYCOSYLASE C"/>
    <property type="match status" value="1"/>
</dbReference>
<dbReference type="AlphaFoldDB" id="A0A1G7GFB0"/>
<dbReference type="STRING" id="69960.SAMN05421720_11472"/>
<dbReference type="CDD" id="cd13401">
    <property type="entry name" value="Slt70-like"/>
    <property type="match status" value="1"/>
</dbReference>
<dbReference type="InterPro" id="IPR008939">
    <property type="entry name" value="Lytic_TGlycosylase_superhlx_U"/>
</dbReference>
<comment type="similarity">
    <text evidence="1">Belongs to the transglycosylase Slt family.</text>
</comment>
<dbReference type="InterPro" id="IPR023346">
    <property type="entry name" value="Lysozyme-like_dom_sf"/>
</dbReference>
<dbReference type="PANTHER" id="PTHR37423">
    <property type="entry name" value="SOLUBLE LYTIC MUREIN TRANSGLYCOSYLASE-RELATED"/>
    <property type="match status" value="1"/>
</dbReference>
<reference evidence="5 6" key="1">
    <citation type="submission" date="2016-10" db="EMBL/GenBank/DDBJ databases">
        <authorList>
            <person name="de Groot N.N."/>
        </authorList>
    </citation>
    <scope>NUCLEOTIDE SEQUENCE [LARGE SCALE GENOMIC DNA]</scope>
    <source>
        <strain evidence="5 6">ATCC 700224</strain>
    </source>
</reference>
<dbReference type="GO" id="GO:0042597">
    <property type="term" value="C:periplasmic space"/>
    <property type="evidence" value="ECO:0007669"/>
    <property type="project" value="InterPro"/>
</dbReference>
<organism evidence="5 6">
    <name type="scientific">Rhodospira trueperi</name>
    <dbReference type="NCBI Taxonomy" id="69960"/>
    <lineage>
        <taxon>Bacteria</taxon>
        <taxon>Pseudomonadati</taxon>
        <taxon>Pseudomonadota</taxon>
        <taxon>Alphaproteobacteria</taxon>
        <taxon>Rhodospirillales</taxon>
        <taxon>Rhodospirillaceae</taxon>
        <taxon>Rhodospira</taxon>
    </lineage>
</organism>
<dbReference type="Pfam" id="PF01464">
    <property type="entry name" value="SLT"/>
    <property type="match status" value="1"/>
</dbReference>